<dbReference type="SUPFAM" id="SSF53335">
    <property type="entry name" value="S-adenosyl-L-methionine-dependent methyltransferases"/>
    <property type="match status" value="1"/>
</dbReference>
<feature type="binding site" evidence="7">
    <location>
        <begin position="378"/>
        <end position="384"/>
    </location>
    <ligand>
        <name>S-adenosyl-L-methionine</name>
        <dbReference type="ChEBI" id="CHEBI:59789"/>
    </ligand>
</feature>
<evidence type="ECO:0000256" key="6">
    <source>
        <dbReference type="ARBA" id="ARBA00059465"/>
    </source>
</evidence>
<proteinExistence type="inferred from homology"/>
<feature type="binding site" evidence="7">
    <location>
        <position position="403"/>
    </location>
    <ligand>
        <name>S-adenosyl-L-methionine</name>
        <dbReference type="ChEBI" id="CHEBI:59789"/>
    </ligand>
</feature>
<dbReference type="Pfam" id="PF01029">
    <property type="entry name" value="NusB"/>
    <property type="match status" value="1"/>
</dbReference>
<comment type="similarity">
    <text evidence="1 7">Belongs to the class I-like SAM-binding methyltransferase superfamily. RsmB/NOP family.</text>
</comment>
<dbReference type="FunFam" id="3.40.50.150:FF:000257">
    <property type="entry name" value="16S rRNA methyltransferase"/>
    <property type="match status" value="1"/>
</dbReference>
<evidence type="ECO:0000256" key="3">
    <source>
        <dbReference type="ARBA" id="ARBA00022679"/>
    </source>
</evidence>
<dbReference type="AlphaFoldDB" id="A0A6B8W4M4"/>
<dbReference type="RefSeq" id="WP_156230981.1">
    <property type="nucleotide sequence ID" value="NZ_CP046455.1"/>
</dbReference>
<keyword evidence="3 7" id="KW-0808">Transferase</keyword>
<evidence type="ECO:0000256" key="5">
    <source>
        <dbReference type="ARBA" id="ARBA00022884"/>
    </source>
</evidence>
<dbReference type="InterPro" id="IPR049560">
    <property type="entry name" value="MeTrfase_RsmB-F_NOP2_cat"/>
</dbReference>
<reference evidence="10 11" key="1">
    <citation type="submission" date="2019-11" db="EMBL/GenBank/DDBJ databases">
        <title>Complete genome sequence of Corynebacterium kalinowskii 1959, a novel Corynebacterium species isolated from soil of a small paddock in Vilsendorf, Germany.</title>
        <authorList>
            <person name="Schaffert L."/>
            <person name="Ruwe M."/>
            <person name="Milse J."/>
            <person name="Hanuschka K."/>
            <person name="Ortseifen V."/>
            <person name="Droste J."/>
            <person name="Brandt D."/>
            <person name="Schlueter L."/>
            <person name="Kutter Y."/>
            <person name="Vinke S."/>
            <person name="Viehoefer P."/>
            <person name="Jacob L."/>
            <person name="Luebke N.-C."/>
            <person name="Schulte-Berndt E."/>
            <person name="Hain C."/>
            <person name="Linder M."/>
            <person name="Schmidt P."/>
            <person name="Wollenschlaeger L."/>
            <person name="Luttermann T."/>
            <person name="Thieme E."/>
            <person name="Hassa J."/>
            <person name="Haak M."/>
            <person name="Wittchen M."/>
            <person name="Mentz A."/>
            <person name="Persicke M."/>
            <person name="Busche T."/>
            <person name="Ruckert C."/>
        </authorList>
    </citation>
    <scope>NUCLEOTIDE SEQUENCE [LARGE SCALE GENOMIC DNA]</scope>
    <source>
        <strain evidence="10 11">2039</strain>
    </source>
</reference>
<evidence type="ECO:0000256" key="7">
    <source>
        <dbReference type="PROSITE-ProRule" id="PRU01023"/>
    </source>
</evidence>
<dbReference type="GO" id="GO:0003723">
    <property type="term" value="F:RNA binding"/>
    <property type="evidence" value="ECO:0007669"/>
    <property type="project" value="UniProtKB-UniRule"/>
</dbReference>
<dbReference type="InterPro" id="IPR023267">
    <property type="entry name" value="RCMT"/>
</dbReference>
<protein>
    <submittedName>
        <fullName evidence="10">Ribosomal RNA small subunit methyltransferase B</fullName>
        <ecNumber evidence="10">2.1.1.176</ecNumber>
    </submittedName>
</protein>
<dbReference type="GO" id="GO:0001510">
    <property type="term" value="P:RNA methylation"/>
    <property type="evidence" value="ECO:0007669"/>
    <property type="project" value="InterPro"/>
</dbReference>
<dbReference type="CDD" id="cd02440">
    <property type="entry name" value="AdoMet_MTases"/>
    <property type="match status" value="1"/>
</dbReference>
<organism evidence="10 11">
    <name type="scientific">Corynebacterium occultum</name>
    <dbReference type="NCBI Taxonomy" id="2675219"/>
    <lineage>
        <taxon>Bacteria</taxon>
        <taxon>Bacillati</taxon>
        <taxon>Actinomycetota</taxon>
        <taxon>Actinomycetes</taxon>
        <taxon>Mycobacteriales</taxon>
        <taxon>Corynebacteriaceae</taxon>
        <taxon>Corynebacterium</taxon>
    </lineage>
</organism>
<evidence type="ECO:0000256" key="2">
    <source>
        <dbReference type="ARBA" id="ARBA00022603"/>
    </source>
</evidence>
<dbReference type="Pfam" id="PF01189">
    <property type="entry name" value="Methyltr_RsmB-F"/>
    <property type="match status" value="1"/>
</dbReference>
<comment type="function">
    <text evidence="6">May act as RNA methyltransferase.</text>
</comment>
<evidence type="ECO:0000256" key="1">
    <source>
        <dbReference type="ARBA" id="ARBA00007494"/>
    </source>
</evidence>
<dbReference type="GO" id="GO:0006355">
    <property type="term" value="P:regulation of DNA-templated transcription"/>
    <property type="evidence" value="ECO:0007669"/>
    <property type="project" value="InterPro"/>
</dbReference>
<feature type="domain" description="SAM-dependent MTase RsmB/NOP-type" evidence="9">
    <location>
        <begin position="273"/>
        <end position="557"/>
    </location>
</feature>
<sequence length="559" mass="60048">MSQNNSGGGFRSRSRKSRDNSANDPRANGSRENVSDSPRASRGGEEGKSFRSRSSQGSGRDNAGRDNGGRGTASRGERGAERGRGQNVKQGENRGQGGSRPQRGDSRPPKPEPLNIGIDVARTVAYEVLSKVRANDAYANLLLPQLLRQRKLSGSRDAAFATELSYGALRTQGVLDAVIADCSSRPLADIAPEVLDALRLGAYQLLYTRVEPHAAVDTTVRIVEGVGQIHAKGFANAIMRTISRSTPEKWIEKLTPAGEIEGLAFGHAHPTWIAESFAKVIGMEELSAALEADSERPIVHLVARPGEISAEELALSIGAEEGRYSPYAVYLESGDPGELEPVRDGLAAVQDEGSQLIARAVAEAPIEGKDQGRWLDLCAGPGGKAALLGALARIDGAKVDAVEISEHRAELIRRTVGDLPVRIKVGDGRDPGYEPGFDRVLLDAPCSGLGALRRRPEARWRKSESDIAELNELQSQLLDSALKLVRPGGVVIYSTCSPDLRETRDIVDAALASHELEELDAHELVPGMENTGEGKSVQMWPHRHGTDAMFFAVLRKPVS</sequence>
<feature type="compositionally biased region" description="Gly residues" evidence="8">
    <location>
        <begin position="1"/>
        <end position="10"/>
    </location>
</feature>
<dbReference type="PROSITE" id="PS51686">
    <property type="entry name" value="SAM_MT_RSMB_NOP"/>
    <property type="match status" value="1"/>
</dbReference>
<evidence type="ECO:0000313" key="11">
    <source>
        <dbReference type="Proteomes" id="UP000424462"/>
    </source>
</evidence>
<evidence type="ECO:0000256" key="4">
    <source>
        <dbReference type="ARBA" id="ARBA00022691"/>
    </source>
</evidence>
<dbReference type="InterPro" id="IPR018314">
    <property type="entry name" value="RsmB/NOL1/NOP2-like_CS"/>
</dbReference>
<dbReference type="GO" id="GO:0008173">
    <property type="term" value="F:RNA methyltransferase activity"/>
    <property type="evidence" value="ECO:0007669"/>
    <property type="project" value="InterPro"/>
</dbReference>
<dbReference type="EMBL" id="CP046455">
    <property type="protein sequence ID" value="QGU07491.1"/>
    <property type="molecule type" value="Genomic_DNA"/>
</dbReference>
<evidence type="ECO:0000259" key="9">
    <source>
        <dbReference type="PROSITE" id="PS51686"/>
    </source>
</evidence>
<evidence type="ECO:0000313" key="10">
    <source>
        <dbReference type="EMBL" id="QGU07491.1"/>
    </source>
</evidence>
<dbReference type="SUPFAM" id="SSF48013">
    <property type="entry name" value="NusB-like"/>
    <property type="match status" value="1"/>
</dbReference>
<accession>A0A6B8W4M4</accession>
<dbReference type="PROSITE" id="PS01153">
    <property type="entry name" value="NOL1_NOP2_SUN"/>
    <property type="match status" value="1"/>
</dbReference>
<feature type="binding site" evidence="7">
    <location>
        <position position="427"/>
    </location>
    <ligand>
        <name>S-adenosyl-L-methionine</name>
        <dbReference type="ChEBI" id="CHEBI:59789"/>
    </ligand>
</feature>
<feature type="active site" description="Nucleophile" evidence="7">
    <location>
        <position position="496"/>
    </location>
</feature>
<feature type="binding site" evidence="7">
    <location>
        <position position="443"/>
    </location>
    <ligand>
        <name>S-adenosyl-L-methionine</name>
        <dbReference type="ChEBI" id="CHEBI:59789"/>
    </ligand>
</feature>
<gene>
    <name evidence="10" type="primary">rsmB</name>
    <name evidence="10" type="ORF">COCCU_07790</name>
</gene>
<keyword evidence="2 7" id="KW-0489">Methyltransferase</keyword>
<dbReference type="Proteomes" id="UP000424462">
    <property type="component" value="Chromosome"/>
</dbReference>
<dbReference type="PANTHER" id="PTHR22807:SF53">
    <property type="entry name" value="RIBOSOMAL RNA SMALL SUBUNIT METHYLTRANSFERASE B-RELATED"/>
    <property type="match status" value="1"/>
</dbReference>
<dbReference type="EC" id="2.1.1.176" evidence="10"/>
<name>A0A6B8W4M4_9CORY</name>
<dbReference type="InterPro" id="IPR006027">
    <property type="entry name" value="NusB_RsmB_TIM44"/>
</dbReference>
<dbReference type="Gene3D" id="3.40.50.150">
    <property type="entry name" value="Vaccinia Virus protein VP39"/>
    <property type="match status" value="1"/>
</dbReference>
<feature type="compositionally biased region" description="Low complexity" evidence="8">
    <location>
        <begin position="52"/>
        <end position="61"/>
    </location>
</feature>
<keyword evidence="5 7" id="KW-0694">RNA-binding</keyword>
<dbReference type="Gene3D" id="1.10.940.10">
    <property type="entry name" value="NusB-like"/>
    <property type="match status" value="1"/>
</dbReference>
<feature type="compositionally biased region" description="Basic and acidic residues" evidence="8">
    <location>
        <begin position="75"/>
        <end position="84"/>
    </location>
</feature>
<dbReference type="PRINTS" id="PR02008">
    <property type="entry name" value="RCMTFAMILY"/>
</dbReference>
<dbReference type="InterPro" id="IPR035926">
    <property type="entry name" value="NusB-like_sf"/>
</dbReference>
<keyword evidence="4 7" id="KW-0949">S-adenosyl-L-methionine</keyword>
<dbReference type="PANTHER" id="PTHR22807">
    <property type="entry name" value="NOP2 YEAST -RELATED NOL1/NOP2/FMU SUN DOMAIN-CONTAINING"/>
    <property type="match status" value="1"/>
</dbReference>
<evidence type="ECO:0000256" key="8">
    <source>
        <dbReference type="SAM" id="MobiDB-lite"/>
    </source>
</evidence>
<keyword evidence="11" id="KW-1185">Reference proteome</keyword>
<dbReference type="InterPro" id="IPR029063">
    <property type="entry name" value="SAM-dependent_MTases_sf"/>
</dbReference>
<dbReference type="KEGG" id="cok:COCCU_07790"/>
<feature type="region of interest" description="Disordered" evidence="8">
    <location>
        <begin position="1"/>
        <end position="116"/>
    </location>
</feature>
<dbReference type="InterPro" id="IPR001678">
    <property type="entry name" value="MeTrfase_RsmB-F_NOP2_dom"/>
</dbReference>